<name>A0A0V0QLK5_PSEPJ</name>
<accession>A0A0V0QLK5</accession>
<dbReference type="Proteomes" id="UP000054937">
    <property type="component" value="Unassembled WGS sequence"/>
</dbReference>
<evidence type="ECO:0000256" key="1">
    <source>
        <dbReference type="SAM" id="Phobius"/>
    </source>
</evidence>
<keyword evidence="3" id="KW-1185">Reference proteome</keyword>
<sequence length="582" mass="68916">MIKAQTILSTTSSIKQEQIQKSNFRRYYELLITFLKAIYNYIDLITDVLTLAECVQKLKQTNPDNKGLILQWCTVIFALLMGLILERKIPAKQNHLSYYKKAFLFTFLLSATILNGGLVILSFITTFAWNPINGLPIGLILMIPQIRQYNKLKYSQAKTKQEKRSIILQTLAFAPFYGLIGSCLFCLKIHTERLPFFPEIKETWVLNYYSSNTFVIQKQFMWTFMLSNIYYVLNYAKNNDDFLVSQFELYNQEDFERIREPNSLFRQLFHMIFILYVIGTLFNIFYAVITYYEKYFEQNQAQVLKNYKAKLLYSRIQSVTKQIILQLKIKKFENNQQTYNNQTLRDKEESEINYQIQNLNSSFFNKLSTQRVKRETNQNFSQIYLQVQNDSTINSPNLFSIQNTQNQNQKYNNKTEIKSQNQLLNTQKDTFGKPKLNLGNKINDEEQRIAEKAQIQININENDVNINDENTRKIDINFNQFLSNSKLQLDSSFQPEQTNYNQFRNNKIKNQNQNFNNNNDINATINKSINKSQSPLINFSINDLEFNDFESQKVNYEGQPNLSYNQRKMKNWEQIYKNQIND</sequence>
<feature type="transmembrane region" description="Helical" evidence="1">
    <location>
        <begin position="68"/>
        <end position="86"/>
    </location>
</feature>
<gene>
    <name evidence="2" type="ORF">PPERSA_07031</name>
</gene>
<evidence type="ECO:0000313" key="3">
    <source>
        <dbReference type="Proteomes" id="UP000054937"/>
    </source>
</evidence>
<evidence type="ECO:0008006" key="4">
    <source>
        <dbReference type="Google" id="ProtNLM"/>
    </source>
</evidence>
<keyword evidence="1" id="KW-0812">Transmembrane</keyword>
<keyword evidence="1" id="KW-1133">Transmembrane helix</keyword>
<feature type="transmembrane region" description="Helical" evidence="1">
    <location>
        <begin position="98"/>
        <end position="121"/>
    </location>
</feature>
<dbReference type="AlphaFoldDB" id="A0A0V0QLK5"/>
<dbReference type="InParanoid" id="A0A0V0QLK5"/>
<feature type="transmembrane region" description="Helical" evidence="1">
    <location>
        <begin position="166"/>
        <end position="190"/>
    </location>
</feature>
<dbReference type="EMBL" id="LDAU01000142">
    <property type="protein sequence ID" value="KRX03203.1"/>
    <property type="molecule type" value="Genomic_DNA"/>
</dbReference>
<keyword evidence="1" id="KW-0472">Membrane</keyword>
<comment type="caution">
    <text evidence="2">The sequence shown here is derived from an EMBL/GenBank/DDBJ whole genome shotgun (WGS) entry which is preliminary data.</text>
</comment>
<proteinExistence type="predicted"/>
<feature type="transmembrane region" description="Helical" evidence="1">
    <location>
        <begin position="268"/>
        <end position="292"/>
    </location>
</feature>
<reference evidence="2 3" key="1">
    <citation type="journal article" date="2015" name="Sci. Rep.">
        <title>Genome of the facultative scuticociliatosis pathogen Pseudocohnilembus persalinus provides insight into its virulence through horizontal gene transfer.</title>
        <authorList>
            <person name="Xiong J."/>
            <person name="Wang G."/>
            <person name="Cheng J."/>
            <person name="Tian M."/>
            <person name="Pan X."/>
            <person name="Warren A."/>
            <person name="Jiang C."/>
            <person name="Yuan D."/>
            <person name="Miao W."/>
        </authorList>
    </citation>
    <scope>NUCLEOTIDE SEQUENCE [LARGE SCALE GENOMIC DNA]</scope>
    <source>
        <strain evidence="2">36N120E</strain>
    </source>
</reference>
<protein>
    <recommendedName>
        <fullName evidence="4">Transmembrane protein</fullName>
    </recommendedName>
</protein>
<evidence type="ECO:0000313" key="2">
    <source>
        <dbReference type="EMBL" id="KRX03203.1"/>
    </source>
</evidence>
<organism evidence="2 3">
    <name type="scientific">Pseudocohnilembus persalinus</name>
    <name type="common">Ciliate</name>
    <dbReference type="NCBI Taxonomy" id="266149"/>
    <lineage>
        <taxon>Eukaryota</taxon>
        <taxon>Sar</taxon>
        <taxon>Alveolata</taxon>
        <taxon>Ciliophora</taxon>
        <taxon>Intramacronucleata</taxon>
        <taxon>Oligohymenophorea</taxon>
        <taxon>Scuticociliatia</taxon>
        <taxon>Philasterida</taxon>
        <taxon>Pseudocohnilembidae</taxon>
        <taxon>Pseudocohnilembus</taxon>
    </lineage>
</organism>